<comment type="subunit">
    <text evidence="4">Heterotetramer of TRAP-alpha, TRAP-beta, TRAP-delta and TRAP-gamma.</text>
</comment>
<evidence type="ECO:0000256" key="5">
    <source>
        <dbReference type="ARBA" id="ARBA00014387"/>
    </source>
</evidence>
<keyword evidence="8 15" id="KW-0732">Signal</keyword>
<keyword evidence="11" id="KW-1133">Transmembrane helix</keyword>
<evidence type="ECO:0000256" key="12">
    <source>
        <dbReference type="ARBA" id="ARBA00023136"/>
    </source>
</evidence>
<evidence type="ECO:0000256" key="1">
    <source>
        <dbReference type="ARBA" id="ARBA00002838"/>
    </source>
</evidence>
<dbReference type="GO" id="GO:0005789">
    <property type="term" value="C:endoplasmic reticulum membrane"/>
    <property type="evidence" value="ECO:0007669"/>
    <property type="project" value="UniProtKB-SubCell"/>
</dbReference>
<keyword evidence="13" id="KW-1015">Disulfide bond</keyword>
<feature type="signal peptide" evidence="15">
    <location>
        <begin position="1"/>
        <end position="22"/>
    </location>
</feature>
<keyword evidence="6" id="KW-1017">Isopeptide bond</keyword>
<dbReference type="InterPro" id="IPR008855">
    <property type="entry name" value="TRAP-delta"/>
</dbReference>
<keyword evidence="9" id="KW-0256">Endoplasmic reticulum</keyword>
<evidence type="ECO:0000256" key="4">
    <source>
        <dbReference type="ARBA" id="ARBA00011819"/>
    </source>
</evidence>
<organism evidence="16">
    <name type="scientific">Aceria tosichella</name>
    <name type="common">wheat curl mite</name>
    <dbReference type="NCBI Taxonomy" id="561515"/>
    <lineage>
        <taxon>Eukaryota</taxon>
        <taxon>Metazoa</taxon>
        <taxon>Ecdysozoa</taxon>
        <taxon>Arthropoda</taxon>
        <taxon>Chelicerata</taxon>
        <taxon>Arachnida</taxon>
        <taxon>Acari</taxon>
        <taxon>Acariformes</taxon>
        <taxon>Trombidiformes</taxon>
        <taxon>Prostigmata</taxon>
        <taxon>Eupodina</taxon>
        <taxon>Eriophyoidea</taxon>
        <taxon>Eriophyidae</taxon>
        <taxon>Eriophyinae</taxon>
        <taxon>Aceriini</taxon>
        <taxon>Aceria</taxon>
    </lineage>
</organism>
<keyword evidence="7" id="KW-0812">Transmembrane</keyword>
<evidence type="ECO:0000256" key="13">
    <source>
        <dbReference type="ARBA" id="ARBA00023157"/>
    </source>
</evidence>
<evidence type="ECO:0000313" key="16">
    <source>
        <dbReference type="EMBL" id="MDE52126.1"/>
    </source>
</evidence>
<comment type="function">
    <text evidence="1">TRAP proteins are part of a complex whose function is to bind calcium to the ER membrane and thereby regulate the retention of ER resident proteins.</text>
</comment>
<evidence type="ECO:0000256" key="10">
    <source>
        <dbReference type="ARBA" id="ARBA00022843"/>
    </source>
</evidence>
<dbReference type="PANTHER" id="PTHR12731:SF1">
    <property type="entry name" value="TRANSLOCON-ASSOCIATED PROTEIN SUBUNIT DELTA"/>
    <property type="match status" value="1"/>
</dbReference>
<evidence type="ECO:0000256" key="7">
    <source>
        <dbReference type="ARBA" id="ARBA00022692"/>
    </source>
</evidence>
<feature type="chain" id="PRO_5026184341" description="Translocon-associated protein subunit delta" evidence="15">
    <location>
        <begin position="23"/>
        <end position="173"/>
    </location>
</feature>
<reference evidence="16" key="1">
    <citation type="submission" date="2018-10" db="EMBL/GenBank/DDBJ databases">
        <title>Transcriptome assembly of Aceria tosichella (Wheat curl mite) Type 2.</title>
        <authorList>
            <person name="Scully E.D."/>
            <person name="Geib S.M."/>
            <person name="Palmer N.A."/>
            <person name="Gupta A.K."/>
            <person name="Sarath G."/>
            <person name="Tatineni S."/>
        </authorList>
    </citation>
    <scope>NUCLEOTIDE SEQUENCE</scope>
    <source>
        <strain evidence="16">LincolnNE</strain>
    </source>
</reference>
<proteinExistence type="inferred from homology"/>
<protein>
    <recommendedName>
        <fullName evidence="5">Translocon-associated protein subunit delta</fullName>
    </recommendedName>
    <alternativeName>
        <fullName evidence="14">Signal sequence receptor subunit delta</fullName>
    </alternativeName>
</protein>
<keyword evidence="10" id="KW-0832">Ubl conjugation</keyword>
<dbReference type="EMBL" id="GGYP01007355">
    <property type="protein sequence ID" value="MDE52126.1"/>
    <property type="molecule type" value="Transcribed_RNA"/>
</dbReference>
<evidence type="ECO:0000256" key="9">
    <source>
        <dbReference type="ARBA" id="ARBA00022824"/>
    </source>
</evidence>
<evidence type="ECO:0000256" key="11">
    <source>
        <dbReference type="ARBA" id="ARBA00022989"/>
    </source>
</evidence>
<evidence type="ECO:0000256" key="8">
    <source>
        <dbReference type="ARBA" id="ARBA00022729"/>
    </source>
</evidence>
<comment type="subcellular location">
    <subcellularLocation>
        <location evidence="2">Endoplasmic reticulum membrane</location>
        <topology evidence="2">Single-pass type I membrane protein</topology>
    </subcellularLocation>
</comment>
<accession>A0A6G1SNM5</accession>
<evidence type="ECO:0000256" key="2">
    <source>
        <dbReference type="ARBA" id="ARBA00004115"/>
    </source>
</evidence>
<name>A0A6G1SNM5_9ACAR</name>
<keyword evidence="12" id="KW-0472">Membrane</keyword>
<comment type="similarity">
    <text evidence="3">Belongs to the TRAP-delta family.</text>
</comment>
<evidence type="ECO:0000256" key="6">
    <source>
        <dbReference type="ARBA" id="ARBA00022499"/>
    </source>
</evidence>
<evidence type="ECO:0000256" key="15">
    <source>
        <dbReference type="SAM" id="SignalP"/>
    </source>
</evidence>
<dbReference type="PANTHER" id="PTHR12731">
    <property type="entry name" value="TRANSLOCON-ASSOCIATED PROTEIN, DELTA SUBUNIT"/>
    <property type="match status" value="1"/>
</dbReference>
<dbReference type="Pfam" id="PF05404">
    <property type="entry name" value="TRAP-delta"/>
    <property type="match status" value="1"/>
</dbReference>
<gene>
    <name evidence="16" type="primary">Ssr4_1</name>
    <name evidence="16" type="ORF">g.185</name>
</gene>
<evidence type="ECO:0000256" key="3">
    <source>
        <dbReference type="ARBA" id="ARBA00009294"/>
    </source>
</evidence>
<dbReference type="AlphaFoldDB" id="A0A6G1SNM5"/>
<sequence length="173" mass="19012">MNHINYILAVIAIAVLLPLVTANCNIDSASVKSHSTSDGLVVTRVGVVATFRLGCTAGTPEPKLHGETDDGRYMVVSASNQNKEFKQVSFLEETSQSKSRWIELKIYDDETYQKLLQARQSGSSESYYKPLKSISHGHYGVSGGPLFKMESFAALGLVLVFFFAHSCRSKMVN</sequence>
<evidence type="ECO:0000256" key="14">
    <source>
        <dbReference type="ARBA" id="ARBA00031791"/>
    </source>
</evidence>